<accession>A0A495Y1F4</accession>
<evidence type="ECO:0000256" key="1">
    <source>
        <dbReference type="SAM" id="MobiDB-lite"/>
    </source>
</evidence>
<evidence type="ECO:0000313" key="3">
    <source>
        <dbReference type="EMBL" id="RKT78593.1"/>
    </source>
</evidence>
<gene>
    <name evidence="3" type="ORF">DFJ68_2041</name>
</gene>
<protein>
    <submittedName>
        <fullName evidence="3">Phosphotransferase family enzyme</fullName>
    </submittedName>
</protein>
<feature type="region of interest" description="Disordered" evidence="1">
    <location>
        <begin position="408"/>
        <end position="529"/>
    </location>
</feature>
<evidence type="ECO:0000313" key="4">
    <source>
        <dbReference type="Proteomes" id="UP000278440"/>
    </source>
</evidence>
<sequence length="529" mass="55935">MTRSPLFLAALASSAVPGLDPVTVEGVRRGPDDLFEVAYLRDTQDRRWVVRAPVSQAAGAMLEDVTTLGTLLSRRLDVAVPTVRGQVVVPEGRAVVYLRLPGRPLDFSALPPGPLAGEVGRTLARVHNLDHLLYDESGRPAYDAEAHRRRQLSELDRAAATGHVPTALLNRWEDLLEDVSLWRFAPCPIHGSFTGENVLAGFSDDADASSGTVHGVLAWEEARVGDPADDFAELVTLASPDALDSVLEGYAHERHERPDAGLVRRARLAGEMASVRLLLRAVSAGDVHRVDDLAEQLRELDETIEADDRRHADEDAAREERRRAERAEAFAAAEAAAGRSRPESLPDDAPWDATVPHDPFAAPVTGTVATGAVAQGPDDPDGVAAEGDGAVDGAVDLAADGAAEAAPATAAGLGDEGEGVGDRTGAAIPRTDEVAVVDRDDSPFEIDEAEALPPVDDTNTDTDTDTDTDADTDADAAEVRDADGTGDPVVDEHEGASDFVPVRTDGSGDRPARTGAVRGTKKNRGGRRR</sequence>
<dbReference type="InterPro" id="IPR002575">
    <property type="entry name" value="Aminoglycoside_PTrfase"/>
</dbReference>
<evidence type="ECO:0000259" key="2">
    <source>
        <dbReference type="Pfam" id="PF01636"/>
    </source>
</evidence>
<dbReference type="EMBL" id="RBXT01000001">
    <property type="protein sequence ID" value="RKT78593.1"/>
    <property type="molecule type" value="Genomic_DNA"/>
</dbReference>
<dbReference type="InterPro" id="IPR011009">
    <property type="entry name" value="Kinase-like_dom_sf"/>
</dbReference>
<feature type="compositionally biased region" description="Acidic residues" evidence="1">
    <location>
        <begin position="458"/>
        <end position="476"/>
    </location>
</feature>
<reference evidence="3 4" key="1">
    <citation type="submission" date="2018-10" db="EMBL/GenBank/DDBJ databases">
        <title>Sequencing the genomes of 1000 actinobacteria strains.</title>
        <authorList>
            <person name="Klenk H.-P."/>
        </authorList>
    </citation>
    <scope>NUCLEOTIDE SEQUENCE [LARGE SCALE GENOMIC DNA]</scope>
    <source>
        <strain evidence="3 4">DSM 44267</strain>
    </source>
</reference>
<dbReference type="Gene3D" id="3.90.1200.10">
    <property type="match status" value="1"/>
</dbReference>
<feature type="compositionally biased region" description="Basic and acidic residues" evidence="1">
    <location>
        <begin position="430"/>
        <end position="442"/>
    </location>
</feature>
<keyword evidence="3" id="KW-0808">Transferase</keyword>
<dbReference type="RefSeq" id="WP_211333329.1">
    <property type="nucleotide sequence ID" value="NZ_RBXT01000001.1"/>
</dbReference>
<organism evidence="3 4">
    <name type="scientific">Terracoccus luteus</name>
    <dbReference type="NCBI Taxonomy" id="53356"/>
    <lineage>
        <taxon>Bacteria</taxon>
        <taxon>Bacillati</taxon>
        <taxon>Actinomycetota</taxon>
        <taxon>Actinomycetes</taxon>
        <taxon>Micrococcales</taxon>
        <taxon>Intrasporangiaceae</taxon>
        <taxon>Terracoccus</taxon>
    </lineage>
</organism>
<name>A0A495Y1F4_9MICO</name>
<feature type="region of interest" description="Disordered" evidence="1">
    <location>
        <begin position="331"/>
        <end position="364"/>
    </location>
</feature>
<feature type="region of interest" description="Disordered" evidence="1">
    <location>
        <begin position="305"/>
        <end position="324"/>
    </location>
</feature>
<keyword evidence="4" id="KW-1185">Reference proteome</keyword>
<dbReference type="Proteomes" id="UP000278440">
    <property type="component" value="Unassembled WGS sequence"/>
</dbReference>
<dbReference type="GO" id="GO:0016740">
    <property type="term" value="F:transferase activity"/>
    <property type="evidence" value="ECO:0007669"/>
    <property type="project" value="UniProtKB-KW"/>
</dbReference>
<comment type="caution">
    <text evidence="3">The sequence shown here is derived from an EMBL/GenBank/DDBJ whole genome shotgun (WGS) entry which is preliminary data.</text>
</comment>
<dbReference type="AlphaFoldDB" id="A0A495Y1F4"/>
<dbReference type="Pfam" id="PF01636">
    <property type="entry name" value="APH"/>
    <property type="match status" value="1"/>
</dbReference>
<proteinExistence type="predicted"/>
<feature type="compositionally biased region" description="Basic residues" evidence="1">
    <location>
        <begin position="519"/>
        <end position="529"/>
    </location>
</feature>
<feature type="domain" description="Aminoglycoside phosphotransferase" evidence="2">
    <location>
        <begin position="38"/>
        <end position="255"/>
    </location>
</feature>
<dbReference type="SUPFAM" id="SSF56112">
    <property type="entry name" value="Protein kinase-like (PK-like)"/>
    <property type="match status" value="1"/>
</dbReference>